<proteinExistence type="predicted"/>
<evidence type="ECO:0000313" key="1">
    <source>
        <dbReference type="EMBL" id="MVU77445.1"/>
    </source>
</evidence>
<accession>A0A7K1USZ2</accession>
<dbReference type="EMBL" id="WRPP01000001">
    <property type="protein sequence ID" value="MVU77445.1"/>
    <property type="molecule type" value="Genomic_DNA"/>
</dbReference>
<name>A0A7K1USZ2_9NOCA</name>
<reference evidence="1 2" key="1">
    <citation type="submission" date="2019-12" db="EMBL/GenBank/DDBJ databases">
        <title>Nocardia sp. nov. ET3-3 isolated from soil.</title>
        <authorList>
            <person name="Kanchanasin P."/>
            <person name="Tanasupawat S."/>
            <person name="Yuki M."/>
            <person name="Kudo T."/>
        </authorList>
    </citation>
    <scope>NUCLEOTIDE SEQUENCE [LARGE SCALE GENOMIC DNA]</scope>
    <source>
        <strain evidence="1 2">ET3-3</strain>
    </source>
</reference>
<dbReference type="RefSeq" id="WP_157386789.1">
    <property type="nucleotide sequence ID" value="NZ_WRPP01000001.1"/>
</dbReference>
<gene>
    <name evidence="1" type="ORF">GPX89_09310</name>
</gene>
<dbReference type="AlphaFoldDB" id="A0A7K1USZ2"/>
<comment type="caution">
    <text evidence="1">The sequence shown here is derived from an EMBL/GenBank/DDBJ whole genome shotgun (WGS) entry which is preliminary data.</text>
</comment>
<dbReference type="Proteomes" id="UP000466794">
    <property type="component" value="Unassembled WGS sequence"/>
</dbReference>
<protein>
    <submittedName>
        <fullName evidence="1">Uncharacterized protein</fullName>
    </submittedName>
</protein>
<organism evidence="1 2">
    <name type="scientific">Nocardia terrae</name>
    <dbReference type="NCBI Taxonomy" id="2675851"/>
    <lineage>
        <taxon>Bacteria</taxon>
        <taxon>Bacillati</taxon>
        <taxon>Actinomycetota</taxon>
        <taxon>Actinomycetes</taxon>
        <taxon>Mycobacteriales</taxon>
        <taxon>Nocardiaceae</taxon>
        <taxon>Nocardia</taxon>
    </lineage>
</organism>
<keyword evidence="2" id="KW-1185">Reference proteome</keyword>
<sequence length="177" mass="19596">MVRAGLAQVVHSLTDSQFGVCFDNVDWMDLAKPVVALGGDWPAALALAAMPSIWRPSIDDAVRHLRAQSKPDLGDLPLLGFWSAVCGLIGRSWRLGILDQDAAAARLDIVWRHIRDHEPRDRAEELIWEGMACHELVCYLDEDVTDRASALLSEADRFIADDAVDIAFCETVLEAFL</sequence>
<evidence type="ECO:0000313" key="2">
    <source>
        <dbReference type="Proteomes" id="UP000466794"/>
    </source>
</evidence>